<keyword evidence="3 5" id="KW-0238">DNA-binding</keyword>
<dbReference type="Pfam" id="PF14559">
    <property type="entry name" value="TPR_19"/>
    <property type="match status" value="1"/>
</dbReference>
<dbReference type="AlphaFoldDB" id="A0A5E4RET3"/>
<keyword evidence="10" id="KW-1185">Reference proteome</keyword>
<reference evidence="9 10" key="1">
    <citation type="submission" date="2019-08" db="EMBL/GenBank/DDBJ databases">
        <authorList>
            <person name="Peeters C."/>
        </authorList>
    </citation>
    <scope>NUCLEOTIDE SEQUENCE [LARGE SCALE GENOMIC DNA]</scope>
    <source>
        <strain evidence="9 10">LMG 30175</strain>
    </source>
</reference>
<evidence type="ECO:0000259" key="8">
    <source>
        <dbReference type="PROSITE" id="PS51755"/>
    </source>
</evidence>
<organism evidence="9 10">
    <name type="scientific">Pandoraea terrae</name>
    <dbReference type="NCBI Taxonomy" id="1537710"/>
    <lineage>
        <taxon>Bacteria</taxon>
        <taxon>Pseudomonadati</taxon>
        <taxon>Pseudomonadota</taxon>
        <taxon>Betaproteobacteria</taxon>
        <taxon>Burkholderiales</taxon>
        <taxon>Burkholderiaceae</taxon>
        <taxon>Pandoraea</taxon>
    </lineage>
</organism>
<dbReference type="InterPro" id="IPR019734">
    <property type="entry name" value="TPR_rpt"/>
</dbReference>
<dbReference type="InterPro" id="IPR016032">
    <property type="entry name" value="Sig_transdc_resp-reg_C-effctor"/>
</dbReference>
<sequence length="604" mass="66196">MAHTSVGWEASGGPTIRRMNPENDPKNPAESVGGAQAVEGVLRFPGFEVDLGRGELRIGGQVVALRPKTFTLLTYLAQHPRRLLAKEALVQAVWPDVIVTDDSLVQCVSELRSALGDHQQQVVRTVPRRGYILELQPVGLDQADAGRPIPPAPLVVERSSSDAAMNRRRIALALAVGLIALTGASSWVWWHRERTEGERGTMPVGRRSIAVLPFANLSGDPSQAYFAEGITADVIADVSRLPDTLVMGQASTQTYRDTASDVRRAGQDLEVHFVVTGGVWRSGSDVRINVQLLSAESGTVLWADTLEYPDESQWNWRRDLGPRIANALDIRIMDVVGGWGADRPEPRDAIDHIMRGFAELRRASARSDWEAAADEFRAALKTAPKSASAWAGLSLALAGQIFGRHIAHPQEMLREADEAANKALAIDVNNATAHFALGQVLILRGRLEAAQAAFESCLSLNPSHAHAHMRIGLIRIELGHAEEAQQHVDMALRLSPMDQTRAAYAHLIAGIAQFHLGHDDEAYAEMEKMVAADPRVGFAYMWMASIDGLHGRTAKAHENLDRYKQYIEIQTISGLKATERSTNPVFLAQRERFYDGLRKAGLPE</sequence>
<feature type="transmembrane region" description="Helical" evidence="7">
    <location>
        <begin position="170"/>
        <end position="190"/>
    </location>
</feature>
<dbReference type="GO" id="GO:0000160">
    <property type="term" value="P:phosphorelay signal transduction system"/>
    <property type="evidence" value="ECO:0007669"/>
    <property type="project" value="InterPro"/>
</dbReference>
<evidence type="ECO:0000256" key="2">
    <source>
        <dbReference type="ARBA" id="ARBA00022803"/>
    </source>
</evidence>
<dbReference type="InterPro" id="IPR036388">
    <property type="entry name" value="WH-like_DNA-bd_sf"/>
</dbReference>
<feature type="region of interest" description="Disordered" evidence="6">
    <location>
        <begin position="1"/>
        <end position="32"/>
    </location>
</feature>
<dbReference type="SMART" id="SM00028">
    <property type="entry name" value="TPR"/>
    <property type="match status" value="2"/>
</dbReference>
<feature type="DNA-binding region" description="OmpR/PhoB-type" evidence="5">
    <location>
        <begin position="39"/>
        <end position="135"/>
    </location>
</feature>
<keyword evidence="2 4" id="KW-0802">TPR repeat</keyword>
<dbReference type="InterPro" id="IPR001867">
    <property type="entry name" value="OmpR/PhoB-type_DNA-bd"/>
</dbReference>
<evidence type="ECO:0000256" key="4">
    <source>
        <dbReference type="PROSITE-ProRule" id="PRU00339"/>
    </source>
</evidence>
<dbReference type="Pfam" id="PF00486">
    <property type="entry name" value="Trans_reg_C"/>
    <property type="match status" value="1"/>
</dbReference>
<gene>
    <name evidence="9" type="primary">cadC</name>
    <name evidence="9" type="ORF">PTE30175_00114</name>
</gene>
<dbReference type="EMBL" id="CABPRZ010000001">
    <property type="protein sequence ID" value="VVD61321.1"/>
    <property type="molecule type" value="Genomic_DNA"/>
</dbReference>
<keyword evidence="7" id="KW-0812">Transmembrane</keyword>
<dbReference type="SMART" id="SM00862">
    <property type="entry name" value="Trans_reg_C"/>
    <property type="match status" value="1"/>
</dbReference>
<dbReference type="GO" id="GO:0003677">
    <property type="term" value="F:DNA binding"/>
    <property type="evidence" value="ECO:0007669"/>
    <property type="project" value="UniProtKB-UniRule"/>
</dbReference>
<dbReference type="InterPro" id="IPR011990">
    <property type="entry name" value="TPR-like_helical_dom_sf"/>
</dbReference>
<dbReference type="InterPro" id="IPR050498">
    <property type="entry name" value="Ycf3"/>
</dbReference>
<evidence type="ECO:0000256" key="3">
    <source>
        <dbReference type="ARBA" id="ARBA00023125"/>
    </source>
</evidence>
<proteinExistence type="predicted"/>
<dbReference type="PANTHER" id="PTHR44858:SF1">
    <property type="entry name" value="UDP-N-ACETYLGLUCOSAMINE--PEPTIDE N-ACETYLGLUCOSAMINYLTRANSFERASE SPINDLY-RELATED"/>
    <property type="match status" value="1"/>
</dbReference>
<evidence type="ECO:0000313" key="10">
    <source>
        <dbReference type="Proteomes" id="UP000414233"/>
    </source>
</evidence>
<dbReference type="Proteomes" id="UP000414233">
    <property type="component" value="Unassembled WGS sequence"/>
</dbReference>
<protein>
    <submittedName>
        <fullName evidence="9">Transcriptional activator CadC</fullName>
    </submittedName>
</protein>
<dbReference type="PANTHER" id="PTHR44858">
    <property type="entry name" value="TETRATRICOPEPTIDE REPEAT PROTEIN 6"/>
    <property type="match status" value="1"/>
</dbReference>
<dbReference type="Pfam" id="PF13432">
    <property type="entry name" value="TPR_16"/>
    <property type="match status" value="1"/>
</dbReference>
<dbReference type="Gene3D" id="1.10.10.10">
    <property type="entry name" value="Winged helix-like DNA-binding domain superfamily/Winged helix DNA-binding domain"/>
    <property type="match status" value="1"/>
</dbReference>
<dbReference type="Gene3D" id="3.40.50.10610">
    <property type="entry name" value="ABC-type transport auxiliary lipoprotein component"/>
    <property type="match status" value="1"/>
</dbReference>
<evidence type="ECO:0000256" key="7">
    <source>
        <dbReference type="SAM" id="Phobius"/>
    </source>
</evidence>
<name>A0A5E4RET3_9BURK</name>
<dbReference type="SUPFAM" id="SSF46894">
    <property type="entry name" value="C-terminal effector domain of the bipartite response regulators"/>
    <property type="match status" value="1"/>
</dbReference>
<keyword evidence="7" id="KW-0472">Membrane</keyword>
<dbReference type="PROSITE" id="PS50005">
    <property type="entry name" value="TPR"/>
    <property type="match status" value="2"/>
</dbReference>
<evidence type="ECO:0000256" key="1">
    <source>
        <dbReference type="ARBA" id="ARBA00022737"/>
    </source>
</evidence>
<keyword evidence="1" id="KW-0677">Repeat</keyword>
<dbReference type="OrthoDB" id="1971692at2"/>
<evidence type="ECO:0000256" key="6">
    <source>
        <dbReference type="SAM" id="MobiDB-lite"/>
    </source>
</evidence>
<feature type="repeat" description="TPR" evidence="4">
    <location>
        <begin position="431"/>
        <end position="464"/>
    </location>
</feature>
<dbReference type="CDD" id="cd00383">
    <property type="entry name" value="trans_reg_C"/>
    <property type="match status" value="1"/>
</dbReference>
<feature type="repeat" description="TPR" evidence="4">
    <location>
        <begin position="465"/>
        <end position="498"/>
    </location>
</feature>
<dbReference type="PROSITE" id="PS51755">
    <property type="entry name" value="OMPR_PHOB"/>
    <property type="match status" value="1"/>
</dbReference>
<accession>A0A5E4RET3</accession>
<feature type="domain" description="OmpR/PhoB-type" evidence="8">
    <location>
        <begin position="39"/>
        <end position="135"/>
    </location>
</feature>
<evidence type="ECO:0000313" key="9">
    <source>
        <dbReference type="EMBL" id="VVD61321.1"/>
    </source>
</evidence>
<dbReference type="Gene3D" id="1.25.40.10">
    <property type="entry name" value="Tetratricopeptide repeat domain"/>
    <property type="match status" value="1"/>
</dbReference>
<dbReference type="GO" id="GO:0006355">
    <property type="term" value="P:regulation of DNA-templated transcription"/>
    <property type="evidence" value="ECO:0007669"/>
    <property type="project" value="InterPro"/>
</dbReference>
<keyword evidence="7" id="KW-1133">Transmembrane helix</keyword>
<evidence type="ECO:0000256" key="5">
    <source>
        <dbReference type="PROSITE-ProRule" id="PRU01091"/>
    </source>
</evidence>
<dbReference type="SUPFAM" id="SSF48452">
    <property type="entry name" value="TPR-like"/>
    <property type="match status" value="1"/>
</dbReference>